<evidence type="ECO:0000313" key="11">
    <source>
        <dbReference type="Proteomes" id="UP000004030"/>
    </source>
</evidence>
<sequence>MLCETLMELEYSAEHRQFAEEVDAFLRANWRKPATTDAVEKAEHVRRFRALATEQGYLYRGFPRHLGGSEQPADAMRAQIIRECFERARAPMEYEGIGVTMLAPTLLERGADWQKEEFIPGTLSGEIRWAQGYSEPNAGSDLASLATRGELRDGLWHINGHKIWTTRAYECTHMFALVRTEPGAGKHDGISYLLLKLDQPGVTIRRIHQISGQSEFCEVFLDDVTTPADWIVGERGEGWKVSRTTLKHERNSIGGVRTLRLFESLVRMARKQTRNGKPVIEDPVIRERILEIEGHVRAQMYSGYYQMTCDLMGEPVGIHGLTNKLAATEIGLRIAELATDIIGEDALAFPEKGERSGANWLNQIFGALALSIAGGASNIQRNLIAERGLDLPRVAKG</sequence>
<name>G6E860_9SPHN</name>
<dbReference type="InterPro" id="IPR013786">
    <property type="entry name" value="AcylCoA_DH/ox_N"/>
</dbReference>
<dbReference type="EMBL" id="AGFM01000008">
    <property type="protein sequence ID" value="EHJ62400.1"/>
    <property type="molecule type" value="Genomic_DNA"/>
</dbReference>
<protein>
    <submittedName>
        <fullName evidence="10">Acyl-CoA dehydrogenase-like protein</fullName>
    </submittedName>
</protein>
<dbReference type="PANTHER" id="PTHR43292">
    <property type="entry name" value="ACYL-COA DEHYDROGENASE"/>
    <property type="match status" value="1"/>
</dbReference>
<dbReference type="GO" id="GO:0016627">
    <property type="term" value="F:oxidoreductase activity, acting on the CH-CH group of donors"/>
    <property type="evidence" value="ECO:0007669"/>
    <property type="project" value="InterPro"/>
</dbReference>
<dbReference type="AlphaFoldDB" id="G6E860"/>
<dbReference type="InterPro" id="IPR036250">
    <property type="entry name" value="AcylCo_DH-like_C"/>
</dbReference>
<evidence type="ECO:0000259" key="9">
    <source>
        <dbReference type="Pfam" id="PF02771"/>
    </source>
</evidence>
<comment type="cofactor">
    <cofactor evidence="1 6">
        <name>FAD</name>
        <dbReference type="ChEBI" id="CHEBI:57692"/>
    </cofactor>
</comment>
<dbReference type="InterPro" id="IPR006091">
    <property type="entry name" value="Acyl-CoA_Oxase/DH_mid-dom"/>
</dbReference>
<keyword evidence="5 6" id="KW-0560">Oxidoreductase</keyword>
<comment type="caution">
    <text evidence="10">The sequence shown here is derived from an EMBL/GenBank/DDBJ whole genome shotgun (WGS) entry which is preliminary data.</text>
</comment>
<evidence type="ECO:0000259" key="8">
    <source>
        <dbReference type="Pfam" id="PF02770"/>
    </source>
</evidence>
<dbReference type="SUPFAM" id="SSF56645">
    <property type="entry name" value="Acyl-CoA dehydrogenase NM domain-like"/>
    <property type="match status" value="1"/>
</dbReference>
<dbReference type="FunFam" id="2.40.110.10:FF:000011">
    <property type="entry name" value="Acyl-CoA dehydrogenase FadE34"/>
    <property type="match status" value="1"/>
</dbReference>
<dbReference type="InterPro" id="IPR009075">
    <property type="entry name" value="AcylCo_DH/oxidase_C"/>
</dbReference>
<dbReference type="STRING" id="1088721.JI59_17445"/>
<evidence type="ECO:0000256" key="3">
    <source>
        <dbReference type="ARBA" id="ARBA00022630"/>
    </source>
</evidence>
<dbReference type="Proteomes" id="UP000004030">
    <property type="component" value="Unassembled WGS sequence"/>
</dbReference>
<gene>
    <name evidence="10" type="ORF">NSU_0531</name>
</gene>
<dbReference type="InterPro" id="IPR046373">
    <property type="entry name" value="Acyl-CoA_Oxase/DH_mid-dom_sf"/>
</dbReference>
<evidence type="ECO:0000313" key="10">
    <source>
        <dbReference type="EMBL" id="EHJ62400.1"/>
    </source>
</evidence>
<dbReference type="Gene3D" id="2.40.110.10">
    <property type="entry name" value="Butyryl-CoA Dehydrogenase, subunit A, domain 2"/>
    <property type="match status" value="1"/>
</dbReference>
<dbReference type="Gene3D" id="1.20.140.10">
    <property type="entry name" value="Butyryl-CoA Dehydrogenase, subunit A, domain 3"/>
    <property type="match status" value="1"/>
</dbReference>
<dbReference type="eggNOG" id="COG1960">
    <property type="taxonomic scope" value="Bacteria"/>
</dbReference>
<feature type="domain" description="Acyl-CoA dehydrogenase/oxidase C-terminal" evidence="7">
    <location>
        <begin position="236"/>
        <end position="388"/>
    </location>
</feature>
<evidence type="ECO:0000256" key="5">
    <source>
        <dbReference type="ARBA" id="ARBA00023002"/>
    </source>
</evidence>
<dbReference type="PANTHER" id="PTHR43292:SF3">
    <property type="entry name" value="ACYL-COA DEHYDROGENASE FADE29"/>
    <property type="match status" value="1"/>
</dbReference>
<evidence type="ECO:0000256" key="4">
    <source>
        <dbReference type="ARBA" id="ARBA00022827"/>
    </source>
</evidence>
<feature type="domain" description="Acyl-CoA dehydrogenase/oxidase N-terminal" evidence="9">
    <location>
        <begin position="12"/>
        <end position="126"/>
    </location>
</feature>
<dbReference type="Pfam" id="PF00441">
    <property type="entry name" value="Acyl-CoA_dh_1"/>
    <property type="match status" value="1"/>
</dbReference>
<proteinExistence type="inferred from homology"/>
<dbReference type="GO" id="GO:0005886">
    <property type="term" value="C:plasma membrane"/>
    <property type="evidence" value="ECO:0007669"/>
    <property type="project" value="TreeGrafter"/>
</dbReference>
<dbReference type="GO" id="GO:0050660">
    <property type="term" value="F:flavin adenine dinucleotide binding"/>
    <property type="evidence" value="ECO:0007669"/>
    <property type="project" value="InterPro"/>
</dbReference>
<evidence type="ECO:0000256" key="2">
    <source>
        <dbReference type="ARBA" id="ARBA00009347"/>
    </source>
</evidence>
<reference evidence="10 11" key="1">
    <citation type="journal article" date="2012" name="J. Bacteriol.">
        <title>Genome sequence of benzo(a)pyrene-degrading bacterium Novosphingobium pentaromativorans US6-1.</title>
        <authorList>
            <person name="Luo Y.R."/>
            <person name="Kang S.G."/>
            <person name="Kim S.J."/>
            <person name="Kim M.R."/>
            <person name="Li N."/>
            <person name="Lee J.H."/>
            <person name="Kwon K.K."/>
        </authorList>
    </citation>
    <scope>NUCLEOTIDE SEQUENCE [LARGE SCALE GENOMIC DNA]</scope>
    <source>
        <strain evidence="10 11">US6-1</strain>
    </source>
</reference>
<dbReference type="InterPro" id="IPR037069">
    <property type="entry name" value="AcylCoA_DH/ox_N_sf"/>
</dbReference>
<dbReference type="SUPFAM" id="SSF47203">
    <property type="entry name" value="Acyl-CoA dehydrogenase C-terminal domain-like"/>
    <property type="match status" value="1"/>
</dbReference>
<dbReference type="PATRIC" id="fig|1088721.3.peg.522"/>
<organism evidence="10 11">
    <name type="scientific">Novosphingobium pentaromativorans US6-1</name>
    <dbReference type="NCBI Taxonomy" id="1088721"/>
    <lineage>
        <taxon>Bacteria</taxon>
        <taxon>Pseudomonadati</taxon>
        <taxon>Pseudomonadota</taxon>
        <taxon>Alphaproteobacteria</taxon>
        <taxon>Sphingomonadales</taxon>
        <taxon>Sphingomonadaceae</taxon>
        <taxon>Novosphingobium</taxon>
    </lineage>
</organism>
<evidence type="ECO:0000256" key="6">
    <source>
        <dbReference type="RuleBase" id="RU362125"/>
    </source>
</evidence>
<dbReference type="InterPro" id="IPR009100">
    <property type="entry name" value="AcylCoA_DH/oxidase_NM_dom_sf"/>
</dbReference>
<dbReference type="Pfam" id="PF02771">
    <property type="entry name" value="Acyl-CoA_dh_N"/>
    <property type="match status" value="1"/>
</dbReference>
<keyword evidence="4 6" id="KW-0274">FAD</keyword>
<dbReference type="Gene3D" id="1.10.540.10">
    <property type="entry name" value="Acyl-CoA dehydrogenase/oxidase, N-terminal domain"/>
    <property type="match status" value="1"/>
</dbReference>
<feature type="domain" description="Acyl-CoA oxidase/dehydrogenase middle" evidence="8">
    <location>
        <begin position="130"/>
        <end position="224"/>
    </location>
</feature>
<accession>G6E860</accession>
<comment type="similarity">
    <text evidence="2 6">Belongs to the acyl-CoA dehydrogenase family.</text>
</comment>
<keyword evidence="3 6" id="KW-0285">Flavoprotein</keyword>
<evidence type="ECO:0000256" key="1">
    <source>
        <dbReference type="ARBA" id="ARBA00001974"/>
    </source>
</evidence>
<dbReference type="RefSeq" id="WP_007011448.1">
    <property type="nucleotide sequence ID" value="NZ_CP009291.1"/>
</dbReference>
<dbReference type="Pfam" id="PF02770">
    <property type="entry name" value="Acyl-CoA_dh_M"/>
    <property type="match status" value="1"/>
</dbReference>
<evidence type="ECO:0000259" key="7">
    <source>
        <dbReference type="Pfam" id="PF00441"/>
    </source>
</evidence>
<dbReference type="InterPro" id="IPR052161">
    <property type="entry name" value="Mycobact_Acyl-CoA_DH"/>
</dbReference>
<keyword evidence="11" id="KW-1185">Reference proteome</keyword>